<feature type="compositionally biased region" description="Pro residues" evidence="1">
    <location>
        <begin position="94"/>
        <end position="106"/>
    </location>
</feature>
<evidence type="ECO:0000256" key="1">
    <source>
        <dbReference type="SAM" id="MobiDB-lite"/>
    </source>
</evidence>
<dbReference type="EMBL" id="CP053452">
    <property type="protein sequence ID" value="QJW93977.1"/>
    <property type="molecule type" value="Genomic_DNA"/>
</dbReference>
<gene>
    <name evidence="2" type="ORF">FTUN_1494</name>
</gene>
<evidence type="ECO:0008006" key="4">
    <source>
        <dbReference type="Google" id="ProtNLM"/>
    </source>
</evidence>
<feature type="region of interest" description="Disordered" evidence="1">
    <location>
        <begin position="18"/>
        <end position="127"/>
    </location>
</feature>
<keyword evidence="3" id="KW-1185">Reference proteome</keyword>
<dbReference type="AlphaFoldDB" id="A0A6M5YIV7"/>
<name>A0A6M5YIV7_9BACT</name>
<feature type="compositionally biased region" description="Pro residues" evidence="1">
    <location>
        <begin position="113"/>
        <end position="122"/>
    </location>
</feature>
<reference evidence="3" key="1">
    <citation type="submission" date="2020-05" db="EMBL/GenBank/DDBJ databases">
        <title>Frigoriglobus tundricola gen. nov., sp. nov., a psychrotolerant cellulolytic planctomycete of the family Gemmataceae with two divergent copies of 16S rRNA gene.</title>
        <authorList>
            <person name="Kulichevskaya I.S."/>
            <person name="Ivanova A.A."/>
            <person name="Naumoff D.G."/>
            <person name="Beletsky A.V."/>
            <person name="Rijpstra W.I.C."/>
            <person name="Sinninghe Damste J.S."/>
            <person name="Mardanov A.V."/>
            <person name="Ravin N.V."/>
            <person name="Dedysh S.N."/>
        </authorList>
    </citation>
    <scope>NUCLEOTIDE SEQUENCE [LARGE SCALE GENOMIC DNA]</scope>
    <source>
        <strain evidence="3">PL17</strain>
    </source>
</reference>
<proteinExistence type="predicted"/>
<evidence type="ECO:0000313" key="2">
    <source>
        <dbReference type="EMBL" id="QJW93977.1"/>
    </source>
</evidence>
<evidence type="ECO:0000313" key="3">
    <source>
        <dbReference type="Proteomes" id="UP000503447"/>
    </source>
</evidence>
<dbReference type="Proteomes" id="UP000503447">
    <property type="component" value="Chromosome"/>
</dbReference>
<organism evidence="2 3">
    <name type="scientific">Frigoriglobus tundricola</name>
    <dbReference type="NCBI Taxonomy" id="2774151"/>
    <lineage>
        <taxon>Bacteria</taxon>
        <taxon>Pseudomonadati</taxon>
        <taxon>Planctomycetota</taxon>
        <taxon>Planctomycetia</taxon>
        <taxon>Gemmatales</taxon>
        <taxon>Gemmataceae</taxon>
        <taxon>Frigoriglobus</taxon>
    </lineage>
</organism>
<protein>
    <recommendedName>
        <fullName evidence="4">Lipoprotein</fullName>
    </recommendedName>
</protein>
<dbReference type="PROSITE" id="PS51257">
    <property type="entry name" value="PROKAR_LIPOPROTEIN"/>
    <property type="match status" value="1"/>
</dbReference>
<sequence length="230" mass="23711">MRTVLLIAALGLGVGCAKRTAKNAPPARDEGAKAQPPAASVKDKKDTTADETNLLTDLRFHKEAPADGSSIGQRPSVAPATQDERSAPAASGQPSPPVPDVAPPPRAVSRQPNPVPARPPAIAPDGGAPVRAAKIAVTTADMLEVWVFIEHRSGASGTMPTQSEIHQALTKGSSPAADRVKDGTLALTGATVRESVWAYETRARTDGGLVASQKGVETLSAAELKTRLGK</sequence>
<dbReference type="KEGG" id="ftj:FTUN_1494"/>
<accession>A0A6M5YIV7</accession>
<dbReference type="RefSeq" id="WP_171470069.1">
    <property type="nucleotide sequence ID" value="NZ_CP053452.2"/>
</dbReference>